<dbReference type="eggNOG" id="ENOG502SNUP">
    <property type="taxonomic scope" value="Eukaryota"/>
</dbReference>
<dbReference type="KEGG" id="gtr:GLOTRDRAFT_46965"/>
<dbReference type="HOGENOM" id="CLU_031314_2_0_1"/>
<name>S7PYF9_GLOTA</name>
<dbReference type="RefSeq" id="XP_007868715.1">
    <property type="nucleotide sequence ID" value="XM_007870524.1"/>
</dbReference>
<dbReference type="STRING" id="670483.S7PYF9"/>
<organism evidence="1 2">
    <name type="scientific">Gloeophyllum trabeum (strain ATCC 11539 / FP-39264 / Madison 617)</name>
    <name type="common">Brown rot fungus</name>
    <dbReference type="NCBI Taxonomy" id="670483"/>
    <lineage>
        <taxon>Eukaryota</taxon>
        <taxon>Fungi</taxon>
        <taxon>Dikarya</taxon>
        <taxon>Basidiomycota</taxon>
        <taxon>Agaricomycotina</taxon>
        <taxon>Agaricomycetes</taxon>
        <taxon>Gloeophyllales</taxon>
        <taxon>Gloeophyllaceae</taxon>
        <taxon>Gloeophyllum</taxon>
    </lineage>
</organism>
<keyword evidence="2" id="KW-1185">Reference proteome</keyword>
<proteinExistence type="predicted"/>
<accession>S7PYF9</accession>
<dbReference type="Proteomes" id="UP000030669">
    <property type="component" value="Unassembled WGS sequence"/>
</dbReference>
<dbReference type="EMBL" id="KB469307">
    <property type="protein sequence ID" value="EPQ52686.1"/>
    <property type="molecule type" value="Genomic_DNA"/>
</dbReference>
<reference evidence="1 2" key="1">
    <citation type="journal article" date="2012" name="Science">
        <title>The Paleozoic origin of enzymatic lignin decomposition reconstructed from 31 fungal genomes.</title>
        <authorList>
            <person name="Floudas D."/>
            <person name="Binder M."/>
            <person name="Riley R."/>
            <person name="Barry K."/>
            <person name="Blanchette R.A."/>
            <person name="Henrissat B."/>
            <person name="Martinez A.T."/>
            <person name="Otillar R."/>
            <person name="Spatafora J.W."/>
            <person name="Yadav J.S."/>
            <person name="Aerts A."/>
            <person name="Benoit I."/>
            <person name="Boyd A."/>
            <person name="Carlson A."/>
            <person name="Copeland A."/>
            <person name="Coutinho P.M."/>
            <person name="de Vries R.P."/>
            <person name="Ferreira P."/>
            <person name="Findley K."/>
            <person name="Foster B."/>
            <person name="Gaskell J."/>
            <person name="Glotzer D."/>
            <person name="Gorecki P."/>
            <person name="Heitman J."/>
            <person name="Hesse C."/>
            <person name="Hori C."/>
            <person name="Igarashi K."/>
            <person name="Jurgens J.A."/>
            <person name="Kallen N."/>
            <person name="Kersten P."/>
            <person name="Kohler A."/>
            <person name="Kuees U."/>
            <person name="Kumar T.K.A."/>
            <person name="Kuo A."/>
            <person name="LaButti K."/>
            <person name="Larrondo L.F."/>
            <person name="Lindquist E."/>
            <person name="Ling A."/>
            <person name="Lombard V."/>
            <person name="Lucas S."/>
            <person name="Lundell T."/>
            <person name="Martin R."/>
            <person name="McLaughlin D.J."/>
            <person name="Morgenstern I."/>
            <person name="Morin E."/>
            <person name="Murat C."/>
            <person name="Nagy L.G."/>
            <person name="Nolan M."/>
            <person name="Ohm R.A."/>
            <person name="Patyshakuliyeva A."/>
            <person name="Rokas A."/>
            <person name="Ruiz-Duenas F.J."/>
            <person name="Sabat G."/>
            <person name="Salamov A."/>
            <person name="Samejima M."/>
            <person name="Schmutz J."/>
            <person name="Slot J.C."/>
            <person name="St John F."/>
            <person name="Stenlid J."/>
            <person name="Sun H."/>
            <person name="Sun S."/>
            <person name="Syed K."/>
            <person name="Tsang A."/>
            <person name="Wiebenga A."/>
            <person name="Young D."/>
            <person name="Pisabarro A."/>
            <person name="Eastwood D.C."/>
            <person name="Martin F."/>
            <person name="Cullen D."/>
            <person name="Grigoriev I.V."/>
            <person name="Hibbett D.S."/>
        </authorList>
    </citation>
    <scope>NUCLEOTIDE SEQUENCE [LARGE SCALE GENOMIC DNA]</scope>
    <source>
        <strain evidence="1 2">ATCC 11539</strain>
    </source>
</reference>
<dbReference type="OrthoDB" id="3202607at2759"/>
<gene>
    <name evidence="1" type="ORF">GLOTRDRAFT_46965</name>
</gene>
<dbReference type="OMA" id="SETHWAS"/>
<evidence type="ECO:0000313" key="2">
    <source>
        <dbReference type="Proteomes" id="UP000030669"/>
    </source>
</evidence>
<dbReference type="GeneID" id="19306476"/>
<dbReference type="Gene3D" id="3.60.130.30">
    <property type="match status" value="1"/>
</dbReference>
<evidence type="ECO:0000313" key="1">
    <source>
        <dbReference type="EMBL" id="EPQ52686.1"/>
    </source>
</evidence>
<protein>
    <submittedName>
        <fullName evidence="1">Uncharacterized protein</fullName>
    </submittedName>
</protein>
<dbReference type="AlphaFoldDB" id="S7PYF9"/>
<sequence>MTPVALGNDDDSLVVAVLVGSPSHKGNWLEVTHAVTAAFMVAQAAYHFSPSRSNHRRGAFPSASFGISHGGGRTEPGNVSIKSKHNIKILHDLFSNPYVQLLLGFTDQSFNLVAPRLHSYYSTVLGGICSRYPNLERFWRRSVFACCAFNLGPRVRAYIHTDHLNVPFGWCAITAFGRFDPKRGGHLILWEWGLIIEFPPGSTVFIPSALVRHSNIGVSMDETRFSLVQWMPGALCRWFDFGFKPAATFRKEHGSRATDAANEARWKEGLSLLPRLRDFRDAAE</sequence>